<reference evidence="6" key="3">
    <citation type="submission" date="2025-08" db="UniProtKB">
        <authorList>
            <consortium name="Ensembl"/>
        </authorList>
    </citation>
    <scope>IDENTIFICATION</scope>
</reference>
<feature type="domain" description="Immunoglobulin V-set" evidence="5">
    <location>
        <begin position="28"/>
        <end position="113"/>
    </location>
</feature>
<evidence type="ECO:0000313" key="7">
    <source>
        <dbReference type="Proteomes" id="UP000018467"/>
    </source>
</evidence>
<evidence type="ECO:0000259" key="5">
    <source>
        <dbReference type="Pfam" id="PF07686"/>
    </source>
</evidence>
<evidence type="ECO:0000256" key="3">
    <source>
        <dbReference type="ARBA" id="ARBA00023136"/>
    </source>
</evidence>
<reference evidence="6" key="4">
    <citation type="submission" date="2025-09" db="UniProtKB">
        <authorList>
            <consortium name="Ensembl"/>
        </authorList>
    </citation>
    <scope>IDENTIFICATION</scope>
</reference>
<dbReference type="PANTHER" id="PTHR11860">
    <property type="entry name" value="POLYMERIC-IMMUNOGLOBULIN RECEPTOR"/>
    <property type="match status" value="1"/>
</dbReference>
<evidence type="ECO:0000256" key="1">
    <source>
        <dbReference type="ARBA" id="ARBA00004370"/>
    </source>
</evidence>
<reference evidence="7" key="1">
    <citation type="submission" date="2013-03" db="EMBL/GenBank/DDBJ databases">
        <authorList>
            <person name="Jeffery W."/>
            <person name="Warren W."/>
            <person name="Wilson R.K."/>
        </authorList>
    </citation>
    <scope>NUCLEOTIDE SEQUENCE</scope>
    <source>
        <strain evidence="7">female</strain>
    </source>
</reference>
<proteinExistence type="predicted"/>
<dbReference type="CDD" id="cd05716">
    <property type="entry name" value="IgV_pIgR_like"/>
    <property type="match status" value="1"/>
</dbReference>
<sequence length="164" mass="19138">YLFLFIFFFYLFNIFFIYLYTLFLKFSSSEVSGYSGGGVLIKCKYDKDHTSNPKYFCKDSIGCTKQISTEVKNEWVNKGRFSLIDKPSSAEFWVMIRELTVNDSGTYQCGVDIEWGIDNRAEMELKIHEGEQLPYLYSFTIKKVNYYVITVCNLPTYLPTVLPT</sequence>
<accession>A0A3B1JJL6</accession>
<dbReference type="PANTHER" id="PTHR11860:SF118">
    <property type="entry name" value="CMRF35-LIKE MOLECULE 3-RELATED"/>
    <property type="match status" value="1"/>
</dbReference>
<dbReference type="Gene3D" id="2.60.40.10">
    <property type="entry name" value="Immunoglobulins"/>
    <property type="match status" value="1"/>
</dbReference>
<dbReference type="Ensembl" id="ENSAMXT00000036831.1">
    <property type="protein sequence ID" value="ENSAMXP00000042602.1"/>
    <property type="gene ID" value="ENSAMXG00000043485.1"/>
</dbReference>
<protein>
    <recommendedName>
        <fullName evidence="5">Immunoglobulin V-set domain-containing protein</fullName>
    </recommendedName>
</protein>
<dbReference type="Pfam" id="PF07686">
    <property type="entry name" value="V-set"/>
    <property type="match status" value="1"/>
</dbReference>
<dbReference type="SUPFAM" id="SSF48726">
    <property type="entry name" value="Immunoglobulin"/>
    <property type="match status" value="1"/>
</dbReference>
<dbReference type="Proteomes" id="UP000018467">
    <property type="component" value="Unassembled WGS sequence"/>
</dbReference>
<keyword evidence="7" id="KW-1185">Reference proteome</keyword>
<dbReference type="GeneTree" id="ENSGT00950000182977"/>
<keyword evidence="3 4" id="KW-0472">Membrane</keyword>
<dbReference type="GO" id="GO:0005886">
    <property type="term" value="C:plasma membrane"/>
    <property type="evidence" value="ECO:0007669"/>
    <property type="project" value="TreeGrafter"/>
</dbReference>
<dbReference type="AlphaFoldDB" id="A0A3B1JJL6"/>
<dbReference type="InParanoid" id="A0A3B1JJL6"/>
<comment type="subcellular location">
    <subcellularLocation>
        <location evidence="1">Membrane</location>
    </subcellularLocation>
</comment>
<organism evidence="6 7">
    <name type="scientific">Astyanax mexicanus</name>
    <name type="common">Blind cave fish</name>
    <name type="synonym">Astyanax fasciatus mexicanus</name>
    <dbReference type="NCBI Taxonomy" id="7994"/>
    <lineage>
        <taxon>Eukaryota</taxon>
        <taxon>Metazoa</taxon>
        <taxon>Chordata</taxon>
        <taxon>Craniata</taxon>
        <taxon>Vertebrata</taxon>
        <taxon>Euteleostomi</taxon>
        <taxon>Actinopterygii</taxon>
        <taxon>Neopterygii</taxon>
        <taxon>Teleostei</taxon>
        <taxon>Ostariophysi</taxon>
        <taxon>Characiformes</taxon>
        <taxon>Characoidei</taxon>
        <taxon>Acestrorhamphidae</taxon>
        <taxon>Acestrorhamphinae</taxon>
        <taxon>Astyanax</taxon>
    </lineage>
</organism>
<reference evidence="7" key="2">
    <citation type="journal article" date="2014" name="Nat. Commun.">
        <title>The cavefish genome reveals candidate genes for eye loss.</title>
        <authorList>
            <person name="McGaugh S.E."/>
            <person name="Gross J.B."/>
            <person name="Aken B."/>
            <person name="Blin M."/>
            <person name="Borowsky R."/>
            <person name="Chalopin D."/>
            <person name="Hinaux H."/>
            <person name="Jeffery W.R."/>
            <person name="Keene A."/>
            <person name="Ma L."/>
            <person name="Minx P."/>
            <person name="Murphy D."/>
            <person name="O'Quin K.E."/>
            <person name="Retaux S."/>
            <person name="Rohner N."/>
            <person name="Searle S.M."/>
            <person name="Stahl B.A."/>
            <person name="Tabin C."/>
            <person name="Volff J.N."/>
            <person name="Yoshizawa M."/>
            <person name="Warren W.C."/>
        </authorList>
    </citation>
    <scope>NUCLEOTIDE SEQUENCE [LARGE SCALE GENOMIC DNA]</scope>
    <source>
        <strain evidence="7">female</strain>
    </source>
</reference>
<dbReference type="InterPro" id="IPR036179">
    <property type="entry name" value="Ig-like_dom_sf"/>
</dbReference>
<dbReference type="InterPro" id="IPR013106">
    <property type="entry name" value="Ig_V-set"/>
</dbReference>
<evidence type="ECO:0000256" key="4">
    <source>
        <dbReference type="SAM" id="Phobius"/>
    </source>
</evidence>
<name>A0A3B1JJL6_ASTMX</name>
<evidence type="ECO:0000313" key="6">
    <source>
        <dbReference type="Ensembl" id="ENSAMXP00000042602.1"/>
    </source>
</evidence>
<evidence type="ECO:0000256" key="2">
    <source>
        <dbReference type="ARBA" id="ARBA00022692"/>
    </source>
</evidence>
<dbReference type="Bgee" id="ENSAMXG00000043485">
    <property type="expression patterns" value="Expressed in liver"/>
</dbReference>
<feature type="transmembrane region" description="Helical" evidence="4">
    <location>
        <begin position="6"/>
        <end position="24"/>
    </location>
</feature>
<keyword evidence="2 4" id="KW-0812">Transmembrane</keyword>
<dbReference type="InterPro" id="IPR013783">
    <property type="entry name" value="Ig-like_fold"/>
</dbReference>
<dbReference type="InterPro" id="IPR050671">
    <property type="entry name" value="CD300_family_receptors"/>
</dbReference>
<dbReference type="GO" id="GO:0004888">
    <property type="term" value="F:transmembrane signaling receptor activity"/>
    <property type="evidence" value="ECO:0007669"/>
    <property type="project" value="TreeGrafter"/>
</dbReference>
<keyword evidence="4" id="KW-1133">Transmembrane helix</keyword>